<sequence>MRILVVNPNISESVTALIQAEAQRSASAGTTLTMATAPFGVAYIETRFEALVGGYATACVVAEHHGQFDGVVVAAFGDPGLAGIKELCSVPVVGMTEAALASACLLGQRFSIIAISHRIEAWYRECVVANGLSSRLASVRSLQQPLRDIGSVQEDHAARLEALSLQAVREDGADVIIVAGAPLAGLARTLKDRIPVPVVDGVSSAIRHCESLVALAPSGATEGSFARPPRKDNRGLPAALAALLA</sequence>
<protein>
    <submittedName>
        <fullName evidence="2">Hydantoin racemase</fullName>
        <ecNumber evidence="2">5.1.99.5</ecNumber>
    </submittedName>
</protein>
<keyword evidence="2" id="KW-0413">Isomerase</keyword>
<dbReference type="PANTHER" id="PTHR28047">
    <property type="entry name" value="PROTEIN DCG1"/>
    <property type="match status" value="1"/>
</dbReference>
<comment type="caution">
    <text evidence="2">The sequence shown here is derived from an EMBL/GenBank/DDBJ whole genome shotgun (WGS) entry which is preliminary data.</text>
</comment>
<reference evidence="2 3" key="1">
    <citation type="submission" date="2023-07" db="EMBL/GenBank/DDBJ databases">
        <authorList>
            <person name="Peeters C."/>
        </authorList>
    </citation>
    <scope>NUCLEOTIDE SEQUENCE [LARGE SCALE GENOMIC DNA]</scope>
    <source>
        <strain evidence="2 3">LMG 7141</strain>
    </source>
</reference>
<evidence type="ECO:0000313" key="3">
    <source>
        <dbReference type="Proteomes" id="UP001189616"/>
    </source>
</evidence>
<name>A0ABN9INQ3_9RALS</name>
<keyword evidence="3" id="KW-1185">Reference proteome</keyword>
<dbReference type="GO" id="GO:0036348">
    <property type="term" value="F:hydantoin racemase activity"/>
    <property type="evidence" value="ECO:0007669"/>
    <property type="project" value="UniProtKB-EC"/>
</dbReference>
<comment type="similarity">
    <text evidence="1">Belongs to the HyuE racemase family.</text>
</comment>
<dbReference type="Gene3D" id="3.40.50.12500">
    <property type="match status" value="1"/>
</dbReference>
<dbReference type="PANTHER" id="PTHR28047:SF5">
    <property type="entry name" value="PROTEIN DCG1"/>
    <property type="match status" value="1"/>
</dbReference>
<organism evidence="2 3">
    <name type="scientific">Ralstonia condita</name>
    <dbReference type="NCBI Taxonomy" id="3058600"/>
    <lineage>
        <taxon>Bacteria</taxon>
        <taxon>Pseudomonadati</taxon>
        <taxon>Pseudomonadota</taxon>
        <taxon>Betaproteobacteria</taxon>
        <taxon>Burkholderiales</taxon>
        <taxon>Burkholderiaceae</taxon>
        <taxon>Ralstonia</taxon>
    </lineage>
</organism>
<dbReference type="Proteomes" id="UP001189616">
    <property type="component" value="Unassembled WGS sequence"/>
</dbReference>
<evidence type="ECO:0000313" key="2">
    <source>
        <dbReference type="EMBL" id="CAJ0788380.1"/>
    </source>
</evidence>
<evidence type="ECO:0000256" key="1">
    <source>
        <dbReference type="ARBA" id="ARBA00038414"/>
    </source>
</evidence>
<proteinExistence type="inferred from homology"/>
<dbReference type="RefSeq" id="WP_316657486.1">
    <property type="nucleotide sequence ID" value="NZ_CATYWO010000002.1"/>
</dbReference>
<dbReference type="InterPro" id="IPR053714">
    <property type="entry name" value="Iso_Racemase_Enz_sf"/>
</dbReference>
<accession>A0ABN9INQ3</accession>
<dbReference type="Pfam" id="PF01177">
    <property type="entry name" value="Asp_Glu_race"/>
    <property type="match status" value="1"/>
</dbReference>
<dbReference type="EMBL" id="CATYWO010000002">
    <property type="protein sequence ID" value="CAJ0788380.1"/>
    <property type="molecule type" value="Genomic_DNA"/>
</dbReference>
<dbReference type="InterPro" id="IPR052186">
    <property type="entry name" value="Hydantoin_racemase-like"/>
</dbReference>
<dbReference type="EC" id="5.1.99.5" evidence="2"/>
<gene>
    <name evidence="2" type="primary">hyuA_2</name>
    <name evidence="2" type="ORF">LMG7141_02075</name>
</gene>
<dbReference type="InterPro" id="IPR015942">
    <property type="entry name" value="Asp/Glu/hydantoin_racemase"/>
</dbReference>